<dbReference type="CDD" id="cd08276">
    <property type="entry name" value="MDR7"/>
    <property type="match status" value="1"/>
</dbReference>
<dbReference type="SUPFAM" id="SSF50129">
    <property type="entry name" value="GroES-like"/>
    <property type="match status" value="1"/>
</dbReference>
<dbReference type="Proteomes" id="UP001611415">
    <property type="component" value="Unassembled WGS sequence"/>
</dbReference>
<dbReference type="SMART" id="SM00829">
    <property type="entry name" value="PKS_ER"/>
    <property type="match status" value="1"/>
</dbReference>
<evidence type="ECO:0000313" key="3">
    <source>
        <dbReference type="Proteomes" id="UP001611415"/>
    </source>
</evidence>
<sequence>MSNRFDDNARADSTERYVPDARVSRAYHLEPMRGLDGLTTRTREIPRPGPHQVVVRVRAASIDRRDIMLMEGTYPVPAEPGVVPLASGSGEVVVLGDGVTRAAVGDRVTGTYFLGWIDGPQTQALSWQQYGANHDGWLAEYTVLDEDSVVHVPAHLTDAEAATLTCAGLVAWAGLTKPVPVGAGQTVLTVGSGVVGLFAVQHARMLGARVVSITSSAEKAERLRKLGADEVVDRTRTPDWEQAVLDLTDGMGADHVIDAVGPLTLPKSLAAAAYNAQVTLIGAFPAPAGRHPADPLGGKYLAIRRLAVGSRTDFEAMNRAIAEHHARPVIDQVFQFDRAADAFRHFTEGDPFGKVVITMP</sequence>
<accession>A0ABW7X963</accession>
<dbReference type="PANTHER" id="PTHR45033">
    <property type="match status" value="1"/>
</dbReference>
<evidence type="ECO:0000259" key="1">
    <source>
        <dbReference type="SMART" id="SM00829"/>
    </source>
</evidence>
<dbReference type="Pfam" id="PF00107">
    <property type="entry name" value="ADH_zinc_N"/>
    <property type="match status" value="1"/>
</dbReference>
<gene>
    <name evidence="2" type="ORF">ACH49W_29695</name>
</gene>
<dbReference type="InterPro" id="IPR011032">
    <property type="entry name" value="GroES-like_sf"/>
</dbReference>
<organism evidence="2 3">
    <name type="scientific">Nocardia xishanensis</name>
    <dbReference type="NCBI Taxonomy" id="238964"/>
    <lineage>
        <taxon>Bacteria</taxon>
        <taxon>Bacillati</taxon>
        <taxon>Actinomycetota</taxon>
        <taxon>Actinomycetes</taxon>
        <taxon>Mycobacteriales</taxon>
        <taxon>Nocardiaceae</taxon>
        <taxon>Nocardia</taxon>
    </lineage>
</organism>
<protein>
    <submittedName>
        <fullName evidence="2">NAD(P)-dependent alcohol dehydrogenase</fullName>
        <ecNumber evidence="2">1.1.1.-</ecNumber>
    </submittedName>
</protein>
<reference evidence="2 3" key="1">
    <citation type="submission" date="2024-10" db="EMBL/GenBank/DDBJ databases">
        <title>The Natural Products Discovery Center: Release of the First 8490 Sequenced Strains for Exploring Actinobacteria Biosynthetic Diversity.</title>
        <authorList>
            <person name="Kalkreuter E."/>
            <person name="Kautsar S.A."/>
            <person name="Yang D."/>
            <person name="Bader C.D."/>
            <person name="Teijaro C.N."/>
            <person name="Fluegel L."/>
            <person name="Davis C.M."/>
            <person name="Simpson J.R."/>
            <person name="Lauterbach L."/>
            <person name="Steele A.D."/>
            <person name="Gui C."/>
            <person name="Meng S."/>
            <person name="Li G."/>
            <person name="Viehrig K."/>
            <person name="Ye F."/>
            <person name="Su P."/>
            <person name="Kiefer A.F."/>
            <person name="Nichols A."/>
            <person name="Cepeda A.J."/>
            <person name="Yan W."/>
            <person name="Fan B."/>
            <person name="Jiang Y."/>
            <person name="Adhikari A."/>
            <person name="Zheng C.-J."/>
            <person name="Schuster L."/>
            <person name="Cowan T.M."/>
            <person name="Smanski M.J."/>
            <person name="Chevrette M.G."/>
            <person name="De Carvalho L.P.S."/>
            <person name="Shen B."/>
        </authorList>
    </citation>
    <scope>NUCLEOTIDE SEQUENCE [LARGE SCALE GENOMIC DNA]</scope>
    <source>
        <strain evidence="2 3">NPDC019275</strain>
    </source>
</reference>
<dbReference type="EC" id="1.1.1.-" evidence="2"/>
<dbReference type="EMBL" id="JBIRYO010000025">
    <property type="protein sequence ID" value="MFI2477569.1"/>
    <property type="molecule type" value="Genomic_DNA"/>
</dbReference>
<evidence type="ECO:0000313" key="2">
    <source>
        <dbReference type="EMBL" id="MFI2477569.1"/>
    </source>
</evidence>
<dbReference type="PANTHER" id="PTHR45033:SF2">
    <property type="entry name" value="ZINC-TYPE ALCOHOL DEHYDROGENASE-LIKE PROTEIN C1773.06C"/>
    <property type="match status" value="1"/>
</dbReference>
<keyword evidence="3" id="KW-1185">Reference proteome</keyword>
<feature type="domain" description="Enoyl reductase (ER)" evidence="1">
    <location>
        <begin position="33"/>
        <end position="357"/>
    </location>
</feature>
<dbReference type="Pfam" id="PF08240">
    <property type="entry name" value="ADH_N"/>
    <property type="match status" value="1"/>
</dbReference>
<dbReference type="InterPro" id="IPR052711">
    <property type="entry name" value="Zinc_ADH-like"/>
</dbReference>
<dbReference type="InterPro" id="IPR020843">
    <property type="entry name" value="ER"/>
</dbReference>
<name>A0ABW7X963_9NOCA</name>
<keyword evidence="2" id="KW-0560">Oxidoreductase</keyword>
<dbReference type="Gene3D" id="3.40.50.720">
    <property type="entry name" value="NAD(P)-binding Rossmann-like Domain"/>
    <property type="match status" value="1"/>
</dbReference>
<dbReference type="GO" id="GO:0016491">
    <property type="term" value="F:oxidoreductase activity"/>
    <property type="evidence" value="ECO:0007669"/>
    <property type="project" value="UniProtKB-KW"/>
</dbReference>
<dbReference type="InterPro" id="IPR013149">
    <property type="entry name" value="ADH-like_C"/>
</dbReference>
<dbReference type="RefSeq" id="WP_397094933.1">
    <property type="nucleotide sequence ID" value="NZ_JBIRYO010000025.1"/>
</dbReference>
<proteinExistence type="predicted"/>
<comment type="caution">
    <text evidence="2">The sequence shown here is derived from an EMBL/GenBank/DDBJ whole genome shotgun (WGS) entry which is preliminary data.</text>
</comment>
<dbReference type="Gene3D" id="3.90.180.10">
    <property type="entry name" value="Medium-chain alcohol dehydrogenases, catalytic domain"/>
    <property type="match status" value="1"/>
</dbReference>
<dbReference type="SUPFAM" id="SSF51735">
    <property type="entry name" value="NAD(P)-binding Rossmann-fold domains"/>
    <property type="match status" value="1"/>
</dbReference>
<dbReference type="InterPro" id="IPR013154">
    <property type="entry name" value="ADH-like_N"/>
</dbReference>
<dbReference type="InterPro" id="IPR036291">
    <property type="entry name" value="NAD(P)-bd_dom_sf"/>
</dbReference>